<evidence type="ECO:0000313" key="1">
    <source>
        <dbReference type="EMBL" id="GAG40430.1"/>
    </source>
</evidence>
<protein>
    <submittedName>
        <fullName evidence="1">Uncharacterized protein</fullName>
    </submittedName>
</protein>
<gene>
    <name evidence="1" type="ORF">S01H1_65901</name>
</gene>
<dbReference type="AlphaFoldDB" id="X0XBH1"/>
<reference evidence="1" key="1">
    <citation type="journal article" date="2014" name="Front. Microbiol.">
        <title>High frequency of phylogenetically diverse reductive dehalogenase-homologous genes in deep subseafloor sedimentary metagenomes.</title>
        <authorList>
            <person name="Kawai M."/>
            <person name="Futagami T."/>
            <person name="Toyoda A."/>
            <person name="Takaki Y."/>
            <person name="Nishi S."/>
            <person name="Hori S."/>
            <person name="Arai W."/>
            <person name="Tsubouchi T."/>
            <person name="Morono Y."/>
            <person name="Uchiyama I."/>
            <person name="Ito T."/>
            <person name="Fujiyama A."/>
            <person name="Inagaki F."/>
            <person name="Takami H."/>
        </authorList>
    </citation>
    <scope>NUCLEOTIDE SEQUENCE</scope>
    <source>
        <strain evidence="1">Expedition CK06-06</strain>
    </source>
</reference>
<sequence length="227" mass="25261">MLDKTSMTMTILIGFATKQDIVLTADGRTNLLDATGRQVVGDNLQKIFPSASKPVAICHHGENIIAGKQIGDQISAFLDISTCRSTVEFVKALREHFDHTVRATLAESAYRKGCGFWVAGRAGLTPVIYEIFWGRNVQTGSIEFEEKEFRKCFVLGGDGAGSIAEFKREPIDANYSPNKVKNAKLSYAIKYSDMLYALATARTDVCGGHKHQYLFRQKKWTIEPCRN</sequence>
<proteinExistence type="predicted"/>
<accession>X0XBH1</accession>
<organism evidence="1">
    <name type="scientific">marine sediment metagenome</name>
    <dbReference type="NCBI Taxonomy" id="412755"/>
    <lineage>
        <taxon>unclassified sequences</taxon>
        <taxon>metagenomes</taxon>
        <taxon>ecological metagenomes</taxon>
    </lineage>
</organism>
<dbReference type="EMBL" id="BARS01043536">
    <property type="protein sequence ID" value="GAG40430.1"/>
    <property type="molecule type" value="Genomic_DNA"/>
</dbReference>
<name>X0XBH1_9ZZZZ</name>
<comment type="caution">
    <text evidence="1">The sequence shown here is derived from an EMBL/GenBank/DDBJ whole genome shotgun (WGS) entry which is preliminary data.</text>
</comment>